<feature type="signal peptide" evidence="1">
    <location>
        <begin position="1"/>
        <end position="19"/>
    </location>
</feature>
<dbReference type="PROSITE" id="PS51257">
    <property type="entry name" value="PROKAR_LIPOPROTEIN"/>
    <property type="match status" value="1"/>
</dbReference>
<gene>
    <name evidence="2" type="ORF">SEPCBS57363_006652</name>
</gene>
<evidence type="ECO:0000256" key="1">
    <source>
        <dbReference type="SAM" id="SignalP"/>
    </source>
</evidence>
<accession>A0ABP0E5I2</accession>
<proteinExistence type="predicted"/>
<comment type="caution">
    <text evidence="2">The sequence shown here is derived from an EMBL/GenBank/DDBJ whole genome shotgun (WGS) entry which is preliminary data.</text>
</comment>
<reference evidence="2 3" key="1">
    <citation type="submission" date="2024-01" db="EMBL/GenBank/DDBJ databases">
        <authorList>
            <person name="Allen C."/>
            <person name="Tagirdzhanova G."/>
        </authorList>
    </citation>
    <scope>NUCLEOTIDE SEQUENCE [LARGE SCALE GENOMIC DNA]</scope>
    <source>
        <strain evidence="2 3">CBS 573.63</strain>
    </source>
</reference>
<feature type="chain" id="PRO_5045234212" evidence="1">
    <location>
        <begin position="20"/>
        <end position="436"/>
    </location>
</feature>
<sequence length="436" mass="45827">MRSVASLLAASGLVQLVSAAACKPHFCRDAILGAPGGIDDCNVFLLTTVILPVVTVYSTPTSAVTKTHTRTIEETETDSYTSNFQPSVAIWSTYTSVDVVHSVTHTTKKLITTTTSPKFTKTTTTALATTTSTTTTMTTTKHFPKKRQEQAQPETISNSVIPDYASACSYASVYTSNCLQLGATTSVTTISPVDSLVLSSVLVSTASADSSVYVSSTITQTTVKTLPSLHSTKTVESTTTSVISTSTTTLYTKTATHLSLGIKVSTLATTTTTTTLVTASPTPYVIKVTSSDSSPSLKNSFLDWISRAYNPILGSNGYTATYAIGFTDSFDANVFVLTPQGLAVIIQTWSGTKLINTPYYLTVDSNGYVVPNSAPSATDSIINCSLTNSGGSLTLSGCNYYLGAHQFGSGIGALHILTASSTVDSGFAFTLFVDSY</sequence>
<keyword evidence="3" id="KW-1185">Reference proteome</keyword>
<evidence type="ECO:0000313" key="3">
    <source>
        <dbReference type="Proteomes" id="UP001642501"/>
    </source>
</evidence>
<evidence type="ECO:0000313" key="2">
    <source>
        <dbReference type="EMBL" id="CAK7275384.1"/>
    </source>
</evidence>
<name>A0ABP0E5I2_9PEZI</name>
<dbReference type="Proteomes" id="UP001642501">
    <property type="component" value="Unassembled WGS sequence"/>
</dbReference>
<organism evidence="2 3">
    <name type="scientific">Sporothrix epigloea</name>
    <dbReference type="NCBI Taxonomy" id="1892477"/>
    <lineage>
        <taxon>Eukaryota</taxon>
        <taxon>Fungi</taxon>
        <taxon>Dikarya</taxon>
        <taxon>Ascomycota</taxon>
        <taxon>Pezizomycotina</taxon>
        <taxon>Sordariomycetes</taxon>
        <taxon>Sordariomycetidae</taxon>
        <taxon>Ophiostomatales</taxon>
        <taxon>Ophiostomataceae</taxon>
        <taxon>Sporothrix</taxon>
    </lineage>
</organism>
<dbReference type="EMBL" id="CAWUOM010000226">
    <property type="protein sequence ID" value="CAK7275384.1"/>
    <property type="molecule type" value="Genomic_DNA"/>
</dbReference>
<keyword evidence="1" id="KW-0732">Signal</keyword>
<protein>
    <submittedName>
        <fullName evidence="2">Uncharacterized protein</fullName>
    </submittedName>
</protein>